<dbReference type="PANTHER" id="PTHR21368">
    <property type="entry name" value="50S RIBOSOMAL PROTEIN L9"/>
    <property type="match status" value="1"/>
</dbReference>
<dbReference type="GO" id="GO:0005840">
    <property type="term" value="C:ribosome"/>
    <property type="evidence" value="ECO:0007669"/>
    <property type="project" value="UniProtKB-KW"/>
</dbReference>
<accession>A0A8T0QTB2</accession>
<dbReference type="FunFam" id="3.40.5.10:FF:000007">
    <property type="entry name" value="50S ribosomal protein L9"/>
    <property type="match status" value="1"/>
</dbReference>
<dbReference type="InterPro" id="IPR036935">
    <property type="entry name" value="Ribosomal_bL9_N_sf"/>
</dbReference>
<dbReference type="InterPro" id="IPR000244">
    <property type="entry name" value="Ribosomal_bL9"/>
</dbReference>
<feature type="domain" description="Ribosomal protein L9" evidence="11">
    <location>
        <begin position="119"/>
        <end position="155"/>
    </location>
</feature>
<keyword evidence="3" id="KW-0694">RNA-binding</keyword>
<dbReference type="EMBL" id="CM029048">
    <property type="protein sequence ID" value="KAG2576376.1"/>
    <property type="molecule type" value="Genomic_DNA"/>
</dbReference>
<evidence type="ECO:0000256" key="3">
    <source>
        <dbReference type="ARBA" id="ARBA00022884"/>
    </source>
</evidence>
<dbReference type="AlphaFoldDB" id="A0A8T0QTB2"/>
<dbReference type="InterPro" id="IPR020069">
    <property type="entry name" value="Ribosomal_bL9_C"/>
</dbReference>
<keyword evidence="9" id="KW-0175">Coiled coil</keyword>
<feature type="coiled-coil region" evidence="9">
    <location>
        <begin position="164"/>
        <end position="208"/>
    </location>
</feature>
<sequence length="288" mass="31915">MYLTVVVSPANPTGKPPPPCPPPASNPSLPLPIEPPNAGASRPAALRAHPAASAQPRALELAPPPRSAARVIIVSRKPYRTAAMASARAALLLRRQCLGAAAANPYLFAGHGLRYRKLEVILTTTIDKLGKAGEVVKVAPGHFRNHLMPKMLAVPNMDKFAILIREQRKLYQHEEEVVKEVTKEDDDARLQEERLKQYQTAAKRLDNALLVLRRFISTGNELRTPVTKDEIVSEVARQLNINIHPDNLHLPSPLSSLGEFELPLRLPQDIPRPEGKLQWTLNVKIRRK</sequence>
<dbReference type="InterPro" id="IPR020070">
    <property type="entry name" value="Ribosomal_bL9_N"/>
</dbReference>
<dbReference type="GO" id="GO:0003735">
    <property type="term" value="F:structural constituent of ribosome"/>
    <property type="evidence" value="ECO:0007669"/>
    <property type="project" value="InterPro"/>
</dbReference>
<protein>
    <recommendedName>
        <fullName evidence="7">Large ribosomal subunit protein bL9c</fullName>
    </recommendedName>
    <alternativeName>
        <fullName evidence="8">50S ribosomal protein L9, chloroplastic</fullName>
    </alternativeName>
    <alternativeName>
        <fullName evidence="6">CL9</fullName>
    </alternativeName>
</protein>
<dbReference type="InterPro" id="IPR036791">
    <property type="entry name" value="Ribosomal_bL9_C_sf"/>
</dbReference>
<dbReference type="SUPFAM" id="SSF55653">
    <property type="entry name" value="Ribosomal protein L9 C-domain"/>
    <property type="match status" value="1"/>
</dbReference>
<feature type="compositionally biased region" description="Low complexity" evidence="10">
    <location>
        <begin position="40"/>
        <end position="54"/>
    </location>
</feature>
<keyword evidence="4" id="KW-0689">Ribosomal protein</keyword>
<evidence type="ECO:0000256" key="5">
    <source>
        <dbReference type="ARBA" id="ARBA00023274"/>
    </source>
</evidence>
<evidence type="ECO:0000256" key="2">
    <source>
        <dbReference type="ARBA" id="ARBA00022730"/>
    </source>
</evidence>
<feature type="region of interest" description="Disordered" evidence="10">
    <location>
        <begin position="1"/>
        <end position="60"/>
    </location>
</feature>
<dbReference type="GO" id="GO:0019843">
    <property type="term" value="F:rRNA binding"/>
    <property type="evidence" value="ECO:0007669"/>
    <property type="project" value="UniProtKB-KW"/>
</dbReference>
<evidence type="ECO:0000259" key="12">
    <source>
        <dbReference type="Pfam" id="PF03948"/>
    </source>
</evidence>
<keyword evidence="14" id="KW-1185">Reference proteome</keyword>
<comment type="similarity">
    <text evidence="1">Belongs to the bacterial ribosomal protein bL9 family.</text>
</comment>
<evidence type="ECO:0000256" key="10">
    <source>
        <dbReference type="SAM" id="MobiDB-lite"/>
    </source>
</evidence>
<dbReference type="Gene3D" id="3.10.430.100">
    <property type="entry name" value="Ribosomal protein L9, C-terminal domain"/>
    <property type="match status" value="1"/>
</dbReference>
<evidence type="ECO:0000313" key="13">
    <source>
        <dbReference type="EMBL" id="KAG2576376.1"/>
    </source>
</evidence>
<comment type="caution">
    <text evidence="13">The sequence shown here is derived from an EMBL/GenBank/DDBJ whole genome shotgun (WGS) entry which is preliminary data.</text>
</comment>
<name>A0A8T0QTB2_PANVG</name>
<reference evidence="13" key="1">
    <citation type="submission" date="2020-05" db="EMBL/GenBank/DDBJ databases">
        <title>WGS assembly of Panicum virgatum.</title>
        <authorList>
            <person name="Lovell J.T."/>
            <person name="Jenkins J."/>
            <person name="Shu S."/>
            <person name="Juenger T.E."/>
            <person name="Schmutz J."/>
        </authorList>
    </citation>
    <scope>NUCLEOTIDE SEQUENCE</scope>
    <source>
        <strain evidence="13">AP13</strain>
    </source>
</reference>
<keyword evidence="2" id="KW-0699">rRNA-binding</keyword>
<dbReference type="SUPFAM" id="SSF55658">
    <property type="entry name" value="L9 N-domain-like"/>
    <property type="match status" value="1"/>
</dbReference>
<gene>
    <name evidence="13" type="ORF">PVAP13_6NG016800</name>
</gene>
<evidence type="ECO:0000256" key="7">
    <source>
        <dbReference type="ARBA" id="ARBA00035193"/>
    </source>
</evidence>
<dbReference type="GO" id="GO:1990904">
    <property type="term" value="C:ribonucleoprotein complex"/>
    <property type="evidence" value="ECO:0007669"/>
    <property type="project" value="UniProtKB-KW"/>
</dbReference>
<organism evidence="13 14">
    <name type="scientific">Panicum virgatum</name>
    <name type="common">Blackwell switchgrass</name>
    <dbReference type="NCBI Taxonomy" id="38727"/>
    <lineage>
        <taxon>Eukaryota</taxon>
        <taxon>Viridiplantae</taxon>
        <taxon>Streptophyta</taxon>
        <taxon>Embryophyta</taxon>
        <taxon>Tracheophyta</taxon>
        <taxon>Spermatophyta</taxon>
        <taxon>Magnoliopsida</taxon>
        <taxon>Liliopsida</taxon>
        <taxon>Poales</taxon>
        <taxon>Poaceae</taxon>
        <taxon>PACMAD clade</taxon>
        <taxon>Panicoideae</taxon>
        <taxon>Panicodae</taxon>
        <taxon>Paniceae</taxon>
        <taxon>Panicinae</taxon>
        <taxon>Panicum</taxon>
        <taxon>Panicum sect. Hiantes</taxon>
    </lineage>
</organism>
<evidence type="ECO:0000256" key="8">
    <source>
        <dbReference type="ARBA" id="ARBA00035427"/>
    </source>
</evidence>
<dbReference type="Pfam" id="PF01281">
    <property type="entry name" value="Ribosomal_L9_N"/>
    <property type="match status" value="1"/>
</dbReference>
<evidence type="ECO:0000256" key="4">
    <source>
        <dbReference type="ARBA" id="ARBA00022980"/>
    </source>
</evidence>
<evidence type="ECO:0000259" key="11">
    <source>
        <dbReference type="Pfam" id="PF01281"/>
    </source>
</evidence>
<dbReference type="GO" id="GO:0006412">
    <property type="term" value="P:translation"/>
    <property type="evidence" value="ECO:0007669"/>
    <property type="project" value="InterPro"/>
</dbReference>
<evidence type="ECO:0000256" key="6">
    <source>
        <dbReference type="ARBA" id="ARBA00031047"/>
    </source>
</evidence>
<dbReference type="Proteomes" id="UP000823388">
    <property type="component" value="Chromosome 6N"/>
</dbReference>
<keyword evidence="5" id="KW-0687">Ribonucleoprotein</keyword>
<feature type="domain" description="Large ribosomal subunit protein bL9 C-terminal" evidence="12">
    <location>
        <begin position="198"/>
        <end position="270"/>
    </location>
</feature>
<dbReference type="InterPro" id="IPR009027">
    <property type="entry name" value="Ribosomal_bL9/RNase_H1_N"/>
</dbReference>
<feature type="compositionally biased region" description="Pro residues" evidence="10">
    <location>
        <begin position="14"/>
        <end position="35"/>
    </location>
</feature>
<dbReference type="Pfam" id="PF03948">
    <property type="entry name" value="Ribosomal_L9_C"/>
    <property type="match status" value="1"/>
</dbReference>
<dbReference type="Gene3D" id="3.40.5.10">
    <property type="entry name" value="Ribosomal protein L9, N-terminal domain"/>
    <property type="match status" value="1"/>
</dbReference>
<evidence type="ECO:0000256" key="9">
    <source>
        <dbReference type="SAM" id="Coils"/>
    </source>
</evidence>
<proteinExistence type="inferred from homology"/>
<dbReference type="FunFam" id="3.10.430.100:FF:000008">
    <property type="entry name" value="50S ribosomal protein L9"/>
    <property type="match status" value="1"/>
</dbReference>
<evidence type="ECO:0000313" key="14">
    <source>
        <dbReference type="Proteomes" id="UP000823388"/>
    </source>
</evidence>
<dbReference type="OrthoDB" id="5555409at2759"/>
<evidence type="ECO:0000256" key="1">
    <source>
        <dbReference type="ARBA" id="ARBA00010605"/>
    </source>
</evidence>